<protein>
    <submittedName>
        <fullName evidence="1">Uncharacterized protein</fullName>
    </submittedName>
</protein>
<name>A0AC59YAL9_RANTA</name>
<evidence type="ECO:0000313" key="1">
    <source>
        <dbReference type="EMBL" id="CAM9514597.1"/>
    </source>
</evidence>
<dbReference type="EMBL" id="OX596095">
    <property type="protein sequence ID" value="CAM9514597.1"/>
    <property type="molecule type" value="Genomic_DNA"/>
</dbReference>
<reference evidence="1" key="1">
    <citation type="submission" date="2023-05" db="EMBL/GenBank/DDBJ databases">
        <authorList>
            <consortium name="ELIXIR-Norway"/>
        </authorList>
    </citation>
    <scope>NUCLEOTIDE SEQUENCE</scope>
</reference>
<reference evidence="1" key="2">
    <citation type="submission" date="2025-03" db="EMBL/GenBank/DDBJ databases">
        <authorList>
            <consortium name="ELIXIR-Norway"/>
            <consortium name="Elixir Norway"/>
        </authorList>
    </citation>
    <scope>NUCLEOTIDE SEQUENCE</scope>
</reference>
<evidence type="ECO:0000313" key="2">
    <source>
        <dbReference type="Proteomes" id="UP001162501"/>
    </source>
</evidence>
<gene>
    <name evidence="1" type="ORF">MRATA1EN22A_LOCUS3604</name>
</gene>
<organism evidence="1 2">
    <name type="scientific">Rangifer tarandus platyrhynchus</name>
    <name type="common">Svalbard reindeer</name>
    <dbReference type="NCBI Taxonomy" id="3082113"/>
    <lineage>
        <taxon>Eukaryota</taxon>
        <taxon>Metazoa</taxon>
        <taxon>Chordata</taxon>
        <taxon>Craniata</taxon>
        <taxon>Vertebrata</taxon>
        <taxon>Euteleostomi</taxon>
        <taxon>Mammalia</taxon>
        <taxon>Eutheria</taxon>
        <taxon>Laurasiatheria</taxon>
        <taxon>Artiodactyla</taxon>
        <taxon>Ruminantia</taxon>
        <taxon>Pecora</taxon>
        <taxon>Cervidae</taxon>
        <taxon>Odocoileinae</taxon>
        <taxon>Rangifer</taxon>
    </lineage>
</organism>
<sequence length="110" mass="12091">MGKGKKVGTQGYRGHMDLLTGLLMTRQPTSRRVRYVTERPAKVHAAESSLISNTSSPVADSISSTHQACYRAGGDHTEVQRQEGRRPLGAILETGFHRLVVPLLTMSPEY</sequence>
<accession>A0AC59YAL9</accession>
<proteinExistence type="predicted"/>
<dbReference type="Proteomes" id="UP001162501">
    <property type="component" value="Chromosome 11"/>
</dbReference>